<evidence type="ECO:0000313" key="4">
    <source>
        <dbReference type="Proteomes" id="UP000823775"/>
    </source>
</evidence>
<evidence type="ECO:0000259" key="2">
    <source>
        <dbReference type="Pfam" id="PF13839"/>
    </source>
</evidence>
<organism evidence="3 4">
    <name type="scientific">Datura stramonium</name>
    <name type="common">Jimsonweed</name>
    <name type="synonym">Common thornapple</name>
    <dbReference type="NCBI Taxonomy" id="4076"/>
    <lineage>
        <taxon>Eukaryota</taxon>
        <taxon>Viridiplantae</taxon>
        <taxon>Streptophyta</taxon>
        <taxon>Embryophyta</taxon>
        <taxon>Tracheophyta</taxon>
        <taxon>Spermatophyta</taxon>
        <taxon>Magnoliopsida</taxon>
        <taxon>eudicotyledons</taxon>
        <taxon>Gunneridae</taxon>
        <taxon>Pentapetalae</taxon>
        <taxon>asterids</taxon>
        <taxon>lamiids</taxon>
        <taxon>Solanales</taxon>
        <taxon>Solanaceae</taxon>
        <taxon>Solanoideae</taxon>
        <taxon>Datureae</taxon>
        <taxon>Datura</taxon>
    </lineage>
</organism>
<evidence type="ECO:0000256" key="1">
    <source>
        <dbReference type="ARBA" id="ARBA00007727"/>
    </source>
</evidence>
<comment type="caution">
    <text evidence="3">The sequence shown here is derived from an EMBL/GenBank/DDBJ whole genome shotgun (WGS) entry which is preliminary data.</text>
</comment>
<gene>
    <name evidence="3" type="ORF">HAX54_039591</name>
</gene>
<dbReference type="InterPro" id="IPR026057">
    <property type="entry name" value="TBL_C"/>
</dbReference>
<feature type="domain" description="Trichome birefringence-like C-terminal" evidence="2">
    <location>
        <begin position="9"/>
        <end position="92"/>
    </location>
</feature>
<dbReference type="Pfam" id="PF13839">
    <property type="entry name" value="PC-Esterase"/>
    <property type="match status" value="1"/>
</dbReference>
<accession>A0ABS8VLH5</accession>
<evidence type="ECO:0000313" key="3">
    <source>
        <dbReference type="EMBL" id="MCE0481661.1"/>
    </source>
</evidence>
<dbReference type="EMBL" id="JACEIK010005501">
    <property type="protein sequence ID" value="MCE0481661.1"/>
    <property type="molecule type" value="Genomic_DNA"/>
</dbReference>
<reference evidence="3 4" key="1">
    <citation type="journal article" date="2021" name="BMC Genomics">
        <title>Datura genome reveals duplications of psychoactive alkaloid biosynthetic genes and high mutation rate following tissue culture.</title>
        <authorList>
            <person name="Rajewski A."/>
            <person name="Carter-House D."/>
            <person name="Stajich J."/>
            <person name="Litt A."/>
        </authorList>
    </citation>
    <scope>NUCLEOTIDE SEQUENCE [LARGE SCALE GENOMIC DNA]</scope>
    <source>
        <strain evidence="3">AR-01</strain>
    </source>
</reference>
<dbReference type="Proteomes" id="UP000823775">
    <property type="component" value="Unassembled WGS sequence"/>
</dbReference>
<proteinExistence type="inferred from homology"/>
<sequence length="110" mass="12110">MGIGSFSLTTFMKRADDLIGCVYCGEAGVQDLGSGYAIRRAFQAAFNYINKCVECSCIVVLLRTCLAGQFDHGAWNEVGLCNNTDHFPGKKLKLVIKIGNLDVFKLKKLR</sequence>
<protein>
    <recommendedName>
        <fullName evidence="2">Trichome birefringence-like C-terminal domain-containing protein</fullName>
    </recommendedName>
</protein>
<keyword evidence="4" id="KW-1185">Reference proteome</keyword>
<comment type="similarity">
    <text evidence="1">Belongs to the PC-esterase family. TBL subfamily.</text>
</comment>
<name>A0ABS8VLH5_DATST</name>